<keyword evidence="1 3" id="KW-0732">Signal</keyword>
<dbReference type="Gene3D" id="3.10.350.10">
    <property type="entry name" value="LysM domain"/>
    <property type="match status" value="2"/>
</dbReference>
<dbReference type="Gene3D" id="2.40.40.10">
    <property type="entry name" value="RlpA-like domain"/>
    <property type="match status" value="1"/>
</dbReference>
<evidence type="ECO:0000256" key="2">
    <source>
        <dbReference type="SAM" id="MobiDB-lite"/>
    </source>
</evidence>
<dbReference type="InterPro" id="IPR018392">
    <property type="entry name" value="LysM"/>
</dbReference>
<dbReference type="PANTHER" id="PTHR39160">
    <property type="entry name" value="CELL WALL-BINDING PROTEIN YOCH"/>
    <property type="match status" value="1"/>
</dbReference>
<dbReference type="Pfam" id="PF06725">
    <property type="entry name" value="3D"/>
    <property type="match status" value="1"/>
</dbReference>
<dbReference type="SMART" id="SM00257">
    <property type="entry name" value="LysM"/>
    <property type="match status" value="2"/>
</dbReference>
<feature type="region of interest" description="Disordered" evidence="2">
    <location>
        <begin position="122"/>
        <end position="240"/>
    </location>
</feature>
<dbReference type="EMBL" id="PQWM01000006">
    <property type="protein sequence ID" value="RDZ17594.1"/>
    <property type="molecule type" value="Genomic_DNA"/>
</dbReference>
<dbReference type="AlphaFoldDB" id="A0A3D8X6Z4"/>
<dbReference type="GO" id="GO:0009254">
    <property type="term" value="P:peptidoglycan turnover"/>
    <property type="evidence" value="ECO:0007669"/>
    <property type="project" value="InterPro"/>
</dbReference>
<evidence type="ECO:0000313" key="6">
    <source>
        <dbReference type="Proteomes" id="UP000256519"/>
    </source>
</evidence>
<dbReference type="Proteomes" id="UP000256519">
    <property type="component" value="Unassembled WGS sequence"/>
</dbReference>
<dbReference type="GO" id="GO:0019867">
    <property type="term" value="C:outer membrane"/>
    <property type="evidence" value="ECO:0007669"/>
    <property type="project" value="InterPro"/>
</dbReference>
<dbReference type="RefSeq" id="WP_116071385.1">
    <property type="nucleotide sequence ID" value="NZ_CP187630.1"/>
</dbReference>
<feature type="compositionally biased region" description="Low complexity" evidence="2">
    <location>
        <begin position="126"/>
        <end position="237"/>
    </location>
</feature>
<dbReference type="Pfam" id="PF01476">
    <property type="entry name" value="LysM"/>
    <property type="match status" value="2"/>
</dbReference>
<evidence type="ECO:0000313" key="5">
    <source>
        <dbReference type="EMBL" id="RDZ17594.1"/>
    </source>
</evidence>
<sequence>MKKFIFTLGTTAILSAGFVGAASASTSGTYHVEKGDTLWKVAQKHSVSVDELKDANNLTSNIIYPNQELNVATIKETTHKVQQGNTLWSISQQYGVTVDQIKEWNGLKSDLIYPGEQLKIQSPNGQAQQSSPSVAQAATEAQQAQAPAEQTQEEQQQAQAEQAQKEQQQAQAEQAQKEQQQAQAEQAQKEQQQAQAEQAQKEQQQAQAEQAQKEQQQAQAEQAQKEQQQPAESSQQASGKSMTVEATAYTANCAGCSGTTATGVDLKANPNQKVIAVDPSVIPLGSKVYVEGYGEAVAADTGGAIKGNRIDVFVPSEGDAQQFGRKSVKITVMN</sequence>
<proteinExistence type="predicted"/>
<dbReference type="SUPFAM" id="SSF50685">
    <property type="entry name" value="Barwin-like endoglucanases"/>
    <property type="match status" value="1"/>
</dbReference>
<feature type="domain" description="LysM" evidence="4">
    <location>
        <begin position="77"/>
        <end position="120"/>
    </location>
</feature>
<dbReference type="PANTHER" id="PTHR39160:SF6">
    <property type="entry name" value="CELL WALL-BINDING PROTEIN YOCH"/>
    <property type="match status" value="1"/>
</dbReference>
<dbReference type="InterPro" id="IPR051933">
    <property type="entry name" value="Resuscitation_pf_RpfB"/>
</dbReference>
<reference evidence="5 6" key="1">
    <citation type="journal article" date="2018" name="Appl. Environ. Microbiol.">
        <title>Antimicrobial susceptibility testing and tentative epidemiological cut-off values of five Bacillus species relevant for use as animal feed additives or for plant protection.</title>
        <authorList>
            <person name="Agerso Y."/>
            <person name="Stuer-Lauridsen B."/>
            <person name="Bjerre K."/>
            <person name="Jensen M.G."/>
            <person name="Johansen E."/>
            <person name="Bennedsen M."/>
            <person name="Brockmann E."/>
            <person name="Nielsen B."/>
        </authorList>
    </citation>
    <scope>NUCLEOTIDE SEQUENCE [LARGE SCALE GENOMIC DNA]</scope>
    <source>
        <strain evidence="5 6">CHCC20162</strain>
    </source>
</reference>
<gene>
    <name evidence="5" type="ORF">C3744_01440</name>
</gene>
<evidence type="ECO:0000256" key="3">
    <source>
        <dbReference type="SAM" id="SignalP"/>
    </source>
</evidence>
<comment type="caution">
    <text evidence="5">The sequence shown here is derived from an EMBL/GenBank/DDBJ whole genome shotgun (WGS) entry which is preliminary data.</text>
</comment>
<dbReference type="InterPro" id="IPR036908">
    <property type="entry name" value="RlpA-like_sf"/>
</dbReference>
<feature type="domain" description="LysM" evidence="4">
    <location>
        <begin position="28"/>
        <end position="71"/>
    </location>
</feature>
<feature type="signal peptide" evidence="3">
    <location>
        <begin position="1"/>
        <end position="21"/>
    </location>
</feature>
<protein>
    <submittedName>
        <fullName evidence="5">Cell wall-binding protein</fullName>
    </submittedName>
</protein>
<evidence type="ECO:0000256" key="1">
    <source>
        <dbReference type="ARBA" id="ARBA00022729"/>
    </source>
</evidence>
<evidence type="ECO:0000259" key="4">
    <source>
        <dbReference type="PROSITE" id="PS51782"/>
    </source>
</evidence>
<name>A0A3D8X6Z4_PRIMG</name>
<dbReference type="GO" id="GO:0004553">
    <property type="term" value="F:hydrolase activity, hydrolyzing O-glycosyl compounds"/>
    <property type="evidence" value="ECO:0007669"/>
    <property type="project" value="InterPro"/>
</dbReference>
<dbReference type="CDD" id="cd22786">
    <property type="entry name" value="DPBB_YuiC-like"/>
    <property type="match status" value="1"/>
</dbReference>
<dbReference type="CDD" id="cd00118">
    <property type="entry name" value="LysM"/>
    <property type="match status" value="2"/>
</dbReference>
<dbReference type="SUPFAM" id="SSF54106">
    <property type="entry name" value="LysM domain"/>
    <property type="match status" value="2"/>
</dbReference>
<accession>A0A3D8X6Z4</accession>
<dbReference type="PROSITE" id="PS51782">
    <property type="entry name" value="LYSM"/>
    <property type="match status" value="2"/>
</dbReference>
<organism evidence="5 6">
    <name type="scientific">Priestia megaterium</name>
    <name type="common">Bacillus megaterium</name>
    <dbReference type="NCBI Taxonomy" id="1404"/>
    <lineage>
        <taxon>Bacteria</taxon>
        <taxon>Bacillati</taxon>
        <taxon>Bacillota</taxon>
        <taxon>Bacilli</taxon>
        <taxon>Bacillales</taxon>
        <taxon>Bacillaceae</taxon>
        <taxon>Priestia</taxon>
    </lineage>
</organism>
<dbReference type="InterPro" id="IPR010611">
    <property type="entry name" value="3D_dom"/>
</dbReference>
<dbReference type="InterPro" id="IPR036779">
    <property type="entry name" value="LysM_dom_sf"/>
</dbReference>
<feature type="chain" id="PRO_5039355521" evidence="3">
    <location>
        <begin position="22"/>
        <end position="334"/>
    </location>
</feature>